<keyword evidence="8" id="KW-1185">Reference proteome</keyword>
<evidence type="ECO:0000313" key="7">
    <source>
        <dbReference type="EMBL" id="OAE28742.1"/>
    </source>
</evidence>
<organism evidence="7 8">
    <name type="scientific">Marchantia polymorpha subsp. ruderalis</name>
    <dbReference type="NCBI Taxonomy" id="1480154"/>
    <lineage>
        <taxon>Eukaryota</taxon>
        <taxon>Viridiplantae</taxon>
        <taxon>Streptophyta</taxon>
        <taxon>Embryophyta</taxon>
        <taxon>Marchantiophyta</taxon>
        <taxon>Marchantiopsida</taxon>
        <taxon>Marchantiidae</taxon>
        <taxon>Marchantiales</taxon>
        <taxon>Marchantiaceae</taxon>
        <taxon>Marchantia</taxon>
    </lineage>
</organism>
<proteinExistence type="inferred from homology"/>
<accession>A0A176W8F5</accession>
<feature type="transmembrane region" description="Helical" evidence="6">
    <location>
        <begin position="116"/>
        <end position="137"/>
    </location>
</feature>
<evidence type="ECO:0000256" key="2">
    <source>
        <dbReference type="ARBA" id="ARBA00007743"/>
    </source>
</evidence>
<comment type="caution">
    <text evidence="7">The sequence shown here is derived from an EMBL/GenBank/DDBJ whole genome shotgun (WGS) entry which is preliminary data.</text>
</comment>
<evidence type="ECO:0000256" key="3">
    <source>
        <dbReference type="ARBA" id="ARBA00022692"/>
    </source>
</evidence>
<comment type="similarity">
    <text evidence="2">Belongs to the TMEM134/TMEM230 family.</text>
</comment>
<keyword evidence="5 6" id="KW-0472">Membrane</keyword>
<keyword evidence="3 6" id="KW-0812">Transmembrane</keyword>
<dbReference type="GO" id="GO:0016020">
    <property type="term" value="C:membrane"/>
    <property type="evidence" value="ECO:0007669"/>
    <property type="project" value="UniProtKB-SubCell"/>
</dbReference>
<name>A0A176W8F5_MARPO</name>
<gene>
    <name evidence="7" type="ORF">AXG93_1617s1270</name>
</gene>
<evidence type="ECO:0000256" key="1">
    <source>
        <dbReference type="ARBA" id="ARBA00004141"/>
    </source>
</evidence>
<dbReference type="InterPro" id="IPR044234">
    <property type="entry name" value="TMEM230"/>
</dbReference>
<sequence length="187" mass="21321">MRISTIAAFGLAFGLPRPATLSRTWVLKGPVLPELTQGRMRIFSIVLPTLVALEFGDTEVVLDKRAVEMGERPHVRYSALSTQDDFRDRDLPRRAYGQEDLRYRFELHEDIPWKSIALAIFLLAFGSLFLVVSHFIFTQHMGGDSGQAYGFLVLGILLFLPGFYETRIAYYAWRGYKGFSFSKIPAY</sequence>
<evidence type="ECO:0000256" key="5">
    <source>
        <dbReference type="ARBA" id="ARBA00023136"/>
    </source>
</evidence>
<evidence type="ECO:0000313" key="8">
    <source>
        <dbReference type="Proteomes" id="UP000077202"/>
    </source>
</evidence>
<reference evidence="7" key="1">
    <citation type="submission" date="2016-03" db="EMBL/GenBank/DDBJ databases">
        <title>Mechanisms controlling the formation of the plant cell surface in tip-growing cells are functionally conserved among land plants.</title>
        <authorList>
            <person name="Honkanen S."/>
            <person name="Jones V.A."/>
            <person name="Morieri G."/>
            <person name="Champion C."/>
            <person name="Hetherington A.J."/>
            <person name="Kelly S."/>
            <person name="Saint-Marcoux D."/>
            <person name="Proust H."/>
            <person name="Prescott H."/>
            <person name="Dolan L."/>
        </authorList>
    </citation>
    <scope>NUCLEOTIDE SEQUENCE [LARGE SCALE GENOMIC DNA]</scope>
    <source>
        <tissue evidence="7">Whole gametophyte</tissue>
    </source>
</reference>
<feature type="transmembrane region" description="Helical" evidence="6">
    <location>
        <begin position="149"/>
        <end position="173"/>
    </location>
</feature>
<dbReference type="Proteomes" id="UP000077202">
    <property type="component" value="Unassembled WGS sequence"/>
</dbReference>
<protein>
    <submittedName>
        <fullName evidence="7">Uncharacterized protein</fullName>
    </submittedName>
</protein>
<dbReference type="InterPro" id="IPR008590">
    <property type="entry name" value="TMEM_230/134"/>
</dbReference>
<evidence type="ECO:0000256" key="6">
    <source>
        <dbReference type="SAM" id="Phobius"/>
    </source>
</evidence>
<dbReference type="Pfam" id="PF05915">
    <property type="entry name" value="TMEM_230_134"/>
    <property type="match status" value="1"/>
</dbReference>
<dbReference type="GO" id="GO:0012505">
    <property type="term" value="C:endomembrane system"/>
    <property type="evidence" value="ECO:0007669"/>
    <property type="project" value="TreeGrafter"/>
</dbReference>
<dbReference type="AlphaFoldDB" id="A0A176W8F5"/>
<comment type="subcellular location">
    <subcellularLocation>
        <location evidence="1">Membrane</location>
        <topology evidence="1">Multi-pass membrane protein</topology>
    </subcellularLocation>
</comment>
<dbReference type="PANTHER" id="PTHR15664:SF23">
    <property type="entry name" value="TRANSMEMBRANE PROTEIN 230"/>
    <property type="match status" value="1"/>
</dbReference>
<dbReference type="EMBL" id="LVLJ01001677">
    <property type="protein sequence ID" value="OAE28742.1"/>
    <property type="molecule type" value="Genomic_DNA"/>
</dbReference>
<evidence type="ECO:0000256" key="4">
    <source>
        <dbReference type="ARBA" id="ARBA00022989"/>
    </source>
</evidence>
<keyword evidence="4 6" id="KW-1133">Transmembrane helix</keyword>
<dbReference type="PANTHER" id="PTHR15664">
    <property type="entry name" value="C20ORF30 PROTEIN"/>
    <property type="match status" value="1"/>
</dbReference>